<dbReference type="Gene3D" id="2.40.50.100">
    <property type="match status" value="1"/>
</dbReference>
<dbReference type="RefSeq" id="WP_168871690.1">
    <property type="nucleotide sequence ID" value="NZ_JABAIA010000002.1"/>
</dbReference>
<evidence type="ECO:0000256" key="4">
    <source>
        <dbReference type="ARBA" id="ARBA00023136"/>
    </source>
</evidence>
<dbReference type="InterPro" id="IPR050739">
    <property type="entry name" value="MFP"/>
</dbReference>
<dbReference type="PANTHER" id="PTHR30386">
    <property type="entry name" value="MEMBRANE FUSION SUBUNIT OF EMRAB-TOLC MULTIDRUG EFFLUX PUMP"/>
    <property type="match status" value="1"/>
</dbReference>
<feature type="domain" description="Multidrug resistance protein MdtA-like barrel-sandwich hybrid" evidence="5">
    <location>
        <begin position="52"/>
        <end position="246"/>
    </location>
</feature>
<dbReference type="Gene3D" id="2.40.30.170">
    <property type="match status" value="1"/>
</dbReference>
<proteinExistence type="predicted"/>
<evidence type="ECO:0000313" key="7">
    <source>
        <dbReference type="EMBL" id="NLR65696.1"/>
    </source>
</evidence>
<keyword evidence="3" id="KW-1133">Transmembrane helix</keyword>
<name>A0A847RRV0_9BACT</name>
<evidence type="ECO:0000313" key="8">
    <source>
        <dbReference type="Proteomes" id="UP000570474"/>
    </source>
</evidence>
<dbReference type="GO" id="GO:0016020">
    <property type="term" value="C:membrane"/>
    <property type="evidence" value="ECO:0007669"/>
    <property type="project" value="UniProtKB-SubCell"/>
</dbReference>
<dbReference type="Pfam" id="PF25963">
    <property type="entry name" value="Beta-barrel_AAEA"/>
    <property type="match status" value="1"/>
</dbReference>
<dbReference type="Proteomes" id="UP000570474">
    <property type="component" value="Unassembled WGS sequence"/>
</dbReference>
<dbReference type="Pfam" id="PF25917">
    <property type="entry name" value="BSH_RND"/>
    <property type="match status" value="1"/>
</dbReference>
<dbReference type="SUPFAM" id="SSF111369">
    <property type="entry name" value="HlyD-like secretion proteins"/>
    <property type="match status" value="3"/>
</dbReference>
<keyword evidence="4" id="KW-0472">Membrane</keyword>
<organism evidence="7 8">
    <name type="scientific">Chitinophaga varians</name>
    <dbReference type="NCBI Taxonomy" id="2202339"/>
    <lineage>
        <taxon>Bacteria</taxon>
        <taxon>Pseudomonadati</taxon>
        <taxon>Bacteroidota</taxon>
        <taxon>Chitinophagia</taxon>
        <taxon>Chitinophagales</taxon>
        <taxon>Chitinophagaceae</taxon>
        <taxon>Chitinophaga</taxon>
    </lineage>
</organism>
<evidence type="ECO:0000259" key="5">
    <source>
        <dbReference type="Pfam" id="PF25917"/>
    </source>
</evidence>
<accession>A0A847RRV0</accession>
<dbReference type="Gene3D" id="1.10.287.470">
    <property type="entry name" value="Helix hairpin bin"/>
    <property type="match status" value="1"/>
</dbReference>
<comment type="caution">
    <text evidence="7">The sequence shown here is derived from an EMBL/GenBank/DDBJ whole genome shotgun (WGS) entry which is preliminary data.</text>
</comment>
<dbReference type="InterPro" id="IPR058625">
    <property type="entry name" value="MdtA-like_BSH"/>
</dbReference>
<dbReference type="GO" id="GO:0055085">
    <property type="term" value="P:transmembrane transport"/>
    <property type="evidence" value="ECO:0007669"/>
    <property type="project" value="InterPro"/>
</dbReference>
<dbReference type="PANTHER" id="PTHR30386:SF26">
    <property type="entry name" value="TRANSPORT PROTEIN COMB"/>
    <property type="match status" value="1"/>
</dbReference>
<reference evidence="7 8" key="1">
    <citation type="submission" date="2020-04" db="EMBL/GenBank/DDBJ databases">
        <authorList>
            <person name="Yin C."/>
        </authorList>
    </citation>
    <scope>NUCLEOTIDE SEQUENCE [LARGE SCALE GENOMIC DNA]</scope>
    <source>
        <strain evidence="7 8">Ae27</strain>
    </source>
</reference>
<dbReference type="EMBL" id="JABAIA010000002">
    <property type="protein sequence ID" value="NLR65696.1"/>
    <property type="molecule type" value="Genomic_DNA"/>
</dbReference>
<sequence length="345" mass="37947">MEEKRKKKKILLPVILLAAAAAGIIIGINRYQFYRTHEETDDAQIDGDLSVVVSRAGGYIDSIYFEDNQRVIKNQLLIKLEDREYHLKLEQAMAAHKLANSRIDVAATQVATSEAASSGYKAEVEAAKAKLWQAEQDFARYSVLVAKGAVPRQQYDQAKTNRDAAAATYAAASGQYNTAIEQISNHRSQLQVTHTAVGREAVDIDYAQLLLSYTHISAPVTGLVTKRKVQPGQLVQSGQTLFSVVDENSLYVTANFKETQLTHMHPGQPAKIRVDAYPDVELDGTVHNFAATTGAKVALLPPDNATGNFVKVVQRIPVKIKLHAADTTLRRLRPGMNVEVTVNTR</sequence>
<dbReference type="AlphaFoldDB" id="A0A847RRV0"/>
<keyword evidence="8" id="KW-1185">Reference proteome</keyword>
<evidence type="ECO:0000256" key="1">
    <source>
        <dbReference type="ARBA" id="ARBA00004167"/>
    </source>
</evidence>
<evidence type="ECO:0000256" key="2">
    <source>
        <dbReference type="ARBA" id="ARBA00022692"/>
    </source>
</evidence>
<protein>
    <submittedName>
        <fullName evidence="7">HlyD family secretion protein</fullName>
    </submittedName>
</protein>
<keyword evidence="2" id="KW-0812">Transmembrane</keyword>
<evidence type="ECO:0000259" key="6">
    <source>
        <dbReference type="Pfam" id="PF25963"/>
    </source>
</evidence>
<comment type="subcellular location">
    <subcellularLocation>
        <location evidence="1">Membrane</location>
        <topology evidence="1">Single-pass membrane protein</topology>
    </subcellularLocation>
</comment>
<feature type="domain" description="p-hydroxybenzoic acid efflux pump subunit AaeA-like beta-barrel" evidence="6">
    <location>
        <begin position="249"/>
        <end position="342"/>
    </location>
</feature>
<evidence type="ECO:0000256" key="3">
    <source>
        <dbReference type="ARBA" id="ARBA00022989"/>
    </source>
</evidence>
<dbReference type="InterPro" id="IPR058634">
    <property type="entry name" value="AaeA-lik-b-barrel"/>
</dbReference>
<gene>
    <name evidence="7" type="ORF">HGH92_15385</name>
</gene>